<evidence type="ECO:0000256" key="4">
    <source>
        <dbReference type="ARBA" id="ARBA00022833"/>
    </source>
</evidence>
<dbReference type="SUPFAM" id="SSF57850">
    <property type="entry name" value="RING/U-box"/>
    <property type="match status" value="1"/>
</dbReference>
<accession>B3RJT9</accession>
<dbReference type="Pfam" id="PF17121">
    <property type="entry name" value="zf-C3HC4_5"/>
    <property type="match status" value="1"/>
</dbReference>
<proteinExistence type="predicted"/>
<dbReference type="NCBIfam" id="TIGR00570">
    <property type="entry name" value="cdk7"/>
    <property type="match status" value="1"/>
</dbReference>
<dbReference type="KEGG" id="tad:TRIADDRAFT_52675"/>
<dbReference type="HOGENOM" id="CLU_048466_0_1_1"/>
<dbReference type="InterPro" id="IPR017907">
    <property type="entry name" value="Znf_RING_CS"/>
</dbReference>
<dbReference type="InterPro" id="IPR013083">
    <property type="entry name" value="Znf_RING/FYVE/PHD"/>
</dbReference>
<dbReference type="Proteomes" id="UP000009022">
    <property type="component" value="Unassembled WGS sequence"/>
</dbReference>
<dbReference type="STRING" id="10228.B3RJT9"/>
<dbReference type="eggNOG" id="KOG3800">
    <property type="taxonomic scope" value="Eukaryota"/>
</dbReference>
<dbReference type="OrthoDB" id="5963at2759"/>
<evidence type="ECO:0000256" key="2">
    <source>
        <dbReference type="ARBA" id="ARBA00022723"/>
    </source>
</evidence>
<gene>
    <name evidence="9" type="ORF">TRIADDRAFT_52675</name>
</gene>
<dbReference type="AlphaFoldDB" id="B3RJT9"/>
<dbReference type="GO" id="GO:0006289">
    <property type="term" value="P:nucleotide-excision repair"/>
    <property type="evidence" value="ECO:0007669"/>
    <property type="project" value="InterPro"/>
</dbReference>
<dbReference type="InterPro" id="IPR004575">
    <property type="entry name" value="MAT1/Tfb3"/>
</dbReference>
<evidence type="ECO:0000313" key="9">
    <source>
        <dbReference type="EMBL" id="EDV29119.1"/>
    </source>
</evidence>
<protein>
    <recommendedName>
        <fullName evidence="8">RING-type domain-containing protein</fullName>
    </recommendedName>
</protein>
<keyword evidence="4" id="KW-0862">Zinc</keyword>
<reference evidence="9 10" key="1">
    <citation type="journal article" date="2008" name="Nature">
        <title>The Trichoplax genome and the nature of placozoans.</title>
        <authorList>
            <person name="Srivastava M."/>
            <person name="Begovic E."/>
            <person name="Chapman J."/>
            <person name="Putnam N.H."/>
            <person name="Hellsten U."/>
            <person name="Kawashima T."/>
            <person name="Kuo A."/>
            <person name="Mitros T."/>
            <person name="Salamov A."/>
            <person name="Carpenter M.L."/>
            <person name="Signorovitch A.Y."/>
            <person name="Moreno M.A."/>
            <person name="Kamm K."/>
            <person name="Grimwood J."/>
            <person name="Schmutz J."/>
            <person name="Shapiro H."/>
            <person name="Grigoriev I.V."/>
            <person name="Buss L.W."/>
            <person name="Schierwater B."/>
            <person name="Dellaporta S.L."/>
            <person name="Rokhsar D.S."/>
        </authorList>
    </citation>
    <scope>NUCLEOTIDE SEQUENCE [LARGE SCALE GENOMIC DNA]</scope>
    <source>
        <strain evidence="9 10">Grell-BS-1999</strain>
    </source>
</reference>
<dbReference type="OMA" id="HIMEAYQ"/>
<dbReference type="GO" id="GO:0008270">
    <property type="term" value="F:zinc ion binding"/>
    <property type="evidence" value="ECO:0007669"/>
    <property type="project" value="UniProtKB-KW"/>
</dbReference>
<dbReference type="PROSITE" id="PS00518">
    <property type="entry name" value="ZF_RING_1"/>
    <property type="match status" value="1"/>
</dbReference>
<evidence type="ECO:0000313" key="10">
    <source>
        <dbReference type="Proteomes" id="UP000009022"/>
    </source>
</evidence>
<keyword evidence="2" id="KW-0479">Metal-binding</keyword>
<evidence type="ECO:0000256" key="3">
    <source>
        <dbReference type="ARBA" id="ARBA00022771"/>
    </source>
</evidence>
<dbReference type="InterPro" id="IPR015877">
    <property type="entry name" value="MAT1_centre"/>
</dbReference>
<dbReference type="InterPro" id="IPR057657">
    <property type="entry name" value="MAT1_CAK-anch"/>
</dbReference>
<dbReference type="RefSeq" id="XP_002108321.1">
    <property type="nucleotide sequence ID" value="XM_002108285.1"/>
</dbReference>
<dbReference type="CDD" id="cd16517">
    <property type="entry name" value="RING-HC_MAT1"/>
    <property type="match status" value="1"/>
</dbReference>
<sequence>MDDTRAIYCLGCKTSSYQNPKLKFLVNACGHRLCDGCIKAMFVRPSAPCPQCGTILKRSEFRDHLFDDAHVEKEIDIRKKILKVYNKQEDDFKLTSDYDDYLEAIESIIYNLTNGINVDETKAKVEKYKKDNQALIARNRSRLNLEQERITTMVKTELDEIEKKKEKLLLEEKEELRKRRSDKEALLNDLTYADAPVDTVLANYKKTHTEQMNKKNLLNKNMDEKVVFFTTDNKEEGYTYIPFNEDNLGPKAPSPAELLKEKYVRNVHISEELKGGGFTTLIVCNRAIQEAFSCLLD</sequence>
<comment type="subcellular location">
    <subcellularLocation>
        <location evidence="1">Nucleus</location>
    </subcellularLocation>
</comment>
<keyword evidence="7" id="KW-0175">Coiled coil</keyword>
<dbReference type="GO" id="GO:0006281">
    <property type="term" value="P:DNA repair"/>
    <property type="evidence" value="ECO:0000318"/>
    <property type="project" value="GO_Central"/>
</dbReference>
<evidence type="ECO:0000256" key="1">
    <source>
        <dbReference type="ARBA" id="ARBA00004123"/>
    </source>
</evidence>
<dbReference type="InParanoid" id="B3RJT9"/>
<evidence type="ECO:0000256" key="5">
    <source>
        <dbReference type="ARBA" id="ARBA00023242"/>
    </source>
</evidence>
<dbReference type="GO" id="GO:0005675">
    <property type="term" value="C:transcription factor TFIIH holo complex"/>
    <property type="evidence" value="ECO:0000318"/>
    <property type="project" value="GO_Central"/>
</dbReference>
<keyword evidence="10" id="KW-1185">Reference proteome</keyword>
<feature type="coiled-coil region" evidence="7">
    <location>
        <begin position="118"/>
        <end position="186"/>
    </location>
</feature>
<feature type="domain" description="RING-type" evidence="8">
    <location>
        <begin position="9"/>
        <end position="52"/>
    </location>
</feature>
<dbReference type="PROSITE" id="PS50089">
    <property type="entry name" value="ZF_RING_2"/>
    <property type="match status" value="1"/>
</dbReference>
<keyword evidence="5" id="KW-0539">Nucleus</keyword>
<dbReference type="PhylomeDB" id="B3RJT9"/>
<evidence type="ECO:0000259" key="8">
    <source>
        <dbReference type="PROSITE" id="PS50089"/>
    </source>
</evidence>
<dbReference type="GO" id="GO:0006357">
    <property type="term" value="P:regulation of transcription by RNA polymerase II"/>
    <property type="evidence" value="ECO:0000318"/>
    <property type="project" value="GO_Central"/>
</dbReference>
<dbReference type="GeneID" id="6750259"/>
<dbReference type="Pfam" id="PF06391">
    <property type="entry name" value="MAT1"/>
    <property type="match status" value="1"/>
</dbReference>
<dbReference type="PANTHER" id="PTHR12683">
    <property type="entry name" value="CDK-ACTIVATING KINASE ASSEMBLY FACTOR MAT1"/>
    <property type="match status" value="1"/>
</dbReference>
<dbReference type="Gene3D" id="3.30.40.10">
    <property type="entry name" value="Zinc/RING finger domain, C3HC4 (zinc finger)"/>
    <property type="match status" value="1"/>
</dbReference>
<dbReference type="GO" id="GO:0061575">
    <property type="term" value="F:cyclin-dependent protein serine/threonine kinase activator activity"/>
    <property type="evidence" value="ECO:0007669"/>
    <property type="project" value="InterPro"/>
</dbReference>
<dbReference type="CTD" id="6750259"/>
<dbReference type="InterPro" id="IPR001841">
    <property type="entry name" value="Znf_RING"/>
</dbReference>
<keyword evidence="3 6" id="KW-0863">Zinc-finger</keyword>
<dbReference type="Pfam" id="PF25811">
    <property type="entry name" value="CAK-anch_MAT1"/>
    <property type="match status" value="1"/>
</dbReference>
<evidence type="ECO:0000256" key="6">
    <source>
        <dbReference type="PROSITE-ProRule" id="PRU00175"/>
    </source>
</evidence>
<name>B3RJT9_TRIAD</name>
<dbReference type="PANTHER" id="PTHR12683:SF13">
    <property type="entry name" value="CDK-ACTIVATING KINASE ASSEMBLY FACTOR MAT1"/>
    <property type="match status" value="1"/>
</dbReference>
<evidence type="ECO:0000256" key="7">
    <source>
        <dbReference type="SAM" id="Coils"/>
    </source>
</evidence>
<dbReference type="EMBL" id="DS985241">
    <property type="protein sequence ID" value="EDV29119.1"/>
    <property type="molecule type" value="Genomic_DNA"/>
</dbReference>
<organism evidence="9 10">
    <name type="scientific">Trichoplax adhaerens</name>
    <name type="common">Trichoplax reptans</name>
    <dbReference type="NCBI Taxonomy" id="10228"/>
    <lineage>
        <taxon>Eukaryota</taxon>
        <taxon>Metazoa</taxon>
        <taxon>Placozoa</taxon>
        <taxon>Uniplacotomia</taxon>
        <taxon>Trichoplacea</taxon>
        <taxon>Trichoplacidae</taxon>
        <taxon>Trichoplax</taxon>
    </lineage>
</organism>